<dbReference type="EMBL" id="PNRF01000013">
    <property type="protein sequence ID" value="PMR76148.1"/>
    <property type="molecule type" value="Genomic_DNA"/>
</dbReference>
<reference evidence="2 3" key="1">
    <citation type="submission" date="2018-01" db="EMBL/GenBank/DDBJ databases">
        <title>Halomonas endophytica sp. nov., isolated from storage liquid in the stems of Populus euphratica.</title>
        <authorList>
            <person name="Chen C."/>
        </authorList>
    </citation>
    <scope>NUCLEOTIDE SEQUENCE [LARGE SCALE GENOMIC DNA]</scope>
    <source>
        <strain evidence="2 3">MC28</strain>
    </source>
</reference>
<name>A0A2N7U6T7_9GAMM</name>
<dbReference type="PANTHER" id="PTHR40278:SF2">
    <property type="entry name" value="TYPE IV PILUS INNER MEMBRANE COMPONENT PILN"/>
    <property type="match status" value="1"/>
</dbReference>
<accession>A0A2N7U6T7</accession>
<keyword evidence="1" id="KW-0812">Transmembrane</keyword>
<feature type="transmembrane region" description="Helical" evidence="1">
    <location>
        <begin position="21"/>
        <end position="44"/>
    </location>
</feature>
<gene>
    <name evidence="2" type="ORF">C1H69_07170</name>
</gene>
<dbReference type="Proteomes" id="UP000235803">
    <property type="component" value="Unassembled WGS sequence"/>
</dbReference>
<dbReference type="Pfam" id="PF05137">
    <property type="entry name" value="PilN"/>
    <property type="match status" value="1"/>
</dbReference>
<evidence type="ECO:0000313" key="3">
    <source>
        <dbReference type="Proteomes" id="UP000235803"/>
    </source>
</evidence>
<dbReference type="AlphaFoldDB" id="A0A2N7U6T7"/>
<evidence type="ECO:0000256" key="1">
    <source>
        <dbReference type="SAM" id="Phobius"/>
    </source>
</evidence>
<dbReference type="GO" id="GO:0043107">
    <property type="term" value="P:type IV pilus-dependent motility"/>
    <property type="evidence" value="ECO:0007669"/>
    <property type="project" value="TreeGrafter"/>
</dbReference>
<evidence type="ECO:0000313" key="2">
    <source>
        <dbReference type="EMBL" id="PMR76148.1"/>
    </source>
</evidence>
<organism evidence="2 3">
    <name type="scientific">Billgrantia endophytica</name>
    <dbReference type="NCBI Taxonomy" id="2033802"/>
    <lineage>
        <taxon>Bacteria</taxon>
        <taxon>Pseudomonadati</taxon>
        <taxon>Pseudomonadota</taxon>
        <taxon>Gammaproteobacteria</taxon>
        <taxon>Oceanospirillales</taxon>
        <taxon>Halomonadaceae</taxon>
        <taxon>Billgrantia</taxon>
    </lineage>
</organism>
<dbReference type="GO" id="GO:0043683">
    <property type="term" value="P:type IV pilus assembly"/>
    <property type="evidence" value="ECO:0007669"/>
    <property type="project" value="TreeGrafter"/>
</dbReference>
<keyword evidence="1" id="KW-0472">Membrane</keyword>
<dbReference type="InterPro" id="IPR007813">
    <property type="entry name" value="PilN"/>
</dbReference>
<proteinExistence type="predicted"/>
<sequence>MTIEINLLPWRERQRAHRSRRFHVTMAFMALTGVAGGLGMTHHFQVTLAAQQQRNAHIQDQASRLDPDILSIGEYESIRERMVGQIEVFSELQQGRSQTVQVFRDLTLSLSDGVHYTQVSRQGDQLRLSGRAESNHQVSDQLRGLSTMPSLAEPVLLEVESEGGDRRRFSLSVIQLANTAPLDSGGTVQETP</sequence>
<protein>
    <submittedName>
        <fullName evidence="2">Fimbrial assembly protein</fullName>
    </submittedName>
</protein>
<keyword evidence="3" id="KW-1185">Reference proteome</keyword>
<dbReference type="PANTHER" id="PTHR40278">
    <property type="entry name" value="DNA UTILIZATION PROTEIN HOFN"/>
    <property type="match status" value="1"/>
</dbReference>
<comment type="caution">
    <text evidence="2">The sequence shown here is derived from an EMBL/GenBank/DDBJ whole genome shotgun (WGS) entry which is preliminary data.</text>
</comment>
<keyword evidence="1" id="KW-1133">Transmembrane helix</keyword>
<dbReference type="RefSeq" id="WP_102652721.1">
    <property type="nucleotide sequence ID" value="NZ_PNRF01000013.1"/>
</dbReference>
<dbReference type="InterPro" id="IPR052534">
    <property type="entry name" value="Extracell_DNA_Util/SecSys_Comp"/>
</dbReference>
<dbReference type="OrthoDB" id="5296173at2"/>